<dbReference type="EMBL" id="RJVU01036043">
    <property type="protein sequence ID" value="ROL47182.1"/>
    <property type="molecule type" value="Genomic_DNA"/>
</dbReference>
<protein>
    <submittedName>
        <fullName evidence="2">Uncharacterized protein</fullName>
    </submittedName>
</protein>
<dbReference type="Proteomes" id="UP000281406">
    <property type="component" value="Unassembled WGS sequence"/>
</dbReference>
<evidence type="ECO:0000256" key="1">
    <source>
        <dbReference type="SAM" id="MobiDB-lite"/>
    </source>
</evidence>
<dbReference type="AlphaFoldDB" id="A0A3N0YLP0"/>
<evidence type="ECO:0000313" key="2">
    <source>
        <dbReference type="EMBL" id="ROL47182.1"/>
    </source>
</evidence>
<organism evidence="2 3">
    <name type="scientific">Anabarilius grahami</name>
    <name type="common">Kanglang fish</name>
    <name type="synonym">Barilius grahami</name>
    <dbReference type="NCBI Taxonomy" id="495550"/>
    <lineage>
        <taxon>Eukaryota</taxon>
        <taxon>Metazoa</taxon>
        <taxon>Chordata</taxon>
        <taxon>Craniata</taxon>
        <taxon>Vertebrata</taxon>
        <taxon>Euteleostomi</taxon>
        <taxon>Actinopterygii</taxon>
        <taxon>Neopterygii</taxon>
        <taxon>Teleostei</taxon>
        <taxon>Ostariophysi</taxon>
        <taxon>Cypriniformes</taxon>
        <taxon>Xenocyprididae</taxon>
        <taxon>Xenocypridinae</taxon>
        <taxon>Xenocypridinae incertae sedis</taxon>
        <taxon>Anabarilius</taxon>
    </lineage>
</organism>
<sequence length="72" mass="7866">MVVGSRERMADEDGPRDPVTLTDRDTKAESDEWPRWSCRGEERSAADSLEVRGDGGTREPGGADWSTVRGGT</sequence>
<proteinExistence type="predicted"/>
<keyword evidence="3" id="KW-1185">Reference proteome</keyword>
<reference evidence="2 3" key="1">
    <citation type="submission" date="2018-10" db="EMBL/GenBank/DDBJ databases">
        <title>Genome assembly for a Yunnan-Guizhou Plateau 3E fish, Anabarilius grahami (Regan), and its evolutionary and genetic applications.</title>
        <authorList>
            <person name="Jiang W."/>
        </authorList>
    </citation>
    <scope>NUCLEOTIDE SEQUENCE [LARGE SCALE GENOMIC DNA]</scope>
    <source>
        <strain evidence="2">AG-KIZ</strain>
        <tissue evidence="2">Muscle</tissue>
    </source>
</reference>
<name>A0A3N0YLP0_ANAGA</name>
<feature type="compositionally biased region" description="Basic and acidic residues" evidence="1">
    <location>
        <begin position="1"/>
        <end position="57"/>
    </location>
</feature>
<feature type="region of interest" description="Disordered" evidence="1">
    <location>
        <begin position="1"/>
        <end position="72"/>
    </location>
</feature>
<evidence type="ECO:0000313" key="3">
    <source>
        <dbReference type="Proteomes" id="UP000281406"/>
    </source>
</evidence>
<comment type="caution">
    <text evidence="2">The sequence shown here is derived from an EMBL/GenBank/DDBJ whole genome shotgun (WGS) entry which is preliminary data.</text>
</comment>
<accession>A0A3N0YLP0</accession>
<gene>
    <name evidence="2" type="ORF">DPX16_18980</name>
</gene>